<protein>
    <submittedName>
        <fullName evidence="2">Uncharacterized protein</fullName>
    </submittedName>
</protein>
<accession>A0A673UHF6</accession>
<evidence type="ECO:0000313" key="3">
    <source>
        <dbReference type="Proteomes" id="UP000472268"/>
    </source>
</evidence>
<dbReference type="OMA" id="SWRRVNT"/>
<name>A0A673UHF6_SURSU</name>
<feature type="region of interest" description="Disordered" evidence="1">
    <location>
        <begin position="179"/>
        <end position="210"/>
    </location>
</feature>
<proteinExistence type="predicted"/>
<evidence type="ECO:0000313" key="2">
    <source>
        <dbReference type="Ensembl" id="ENSSSUP00005020717.1"/>
    </source>
</evidence>
<reference evidence="2" key="2">
    <citation type="submission" date="2025-08" db="UniProtKB">
        <authorList>
            <consortium name="Ensembl"/>
        </authorList>
    </citation>
    <scope>IDENTIFICATION</scope>
</reference>
<evidence type="ECO:0000256" key="1">
    <source>
        <dbReference type="SAM" id="MobiDB-lite"/>
    </source>
</evidence>
<feature type="region of interest" description="Disordered" evidence="1">
    <location>
        <begin position="1"/>
        <end position="39"/>
    </location>
</feature>
<dbReference type="AlphaFoldDB" id="A0A673UHF6"/>
<sequence length="241" mass="25242">MSWEPAHPLPRAGHAHGEGAGPAGPGRGHRGGREGHGGGVQGALQPLLLGQQQVGLGVQLAHLALQLGLPAVDVLQARAHLPGGVLLRAPRQRLRLGCQLLALVALPLRKVAVGEGLVVAGTAVLEPLVHQVLGRAEAGGGQARGRVGARVPGHVVQLSGQLARRHRLRGGLLGQERVRLRHGAGQPRSRAREGRGPRLTHGRQGRLRPLCPQQKLLVSWRRVNTRPPVAGQQAPSLSAPP</sequence>
<keyword evidence="3" id="KW-1185">Reference proteome</keyword>
<reference evidence="2" key="3">
    <citation type="submission" date="2025-09" db="UniProtKB">
        <authorList>
            <consortium name="Ensembl"/>
        </authorList>
    </citation>
    <scope>IDENTIFICATION</scope>
</reference>
<dbReference type="Ensembl" id="ENSSSUT00005023686.1">
    <property type="protein sequence ID" value="ENSSSUP00005020717.1"/>
    <property type="gene ID" value="ENSSSUG00005013422.1"/>
</dbReference>
<organism evidence="2 3">
    <name type="scientific">Suricata suricatta</name>
    <name type="common">Meerkat</name>
    <dbReference type="NCBI Taxonomy" id="37032"/>
    <lineage>
        <taxon>Eukaryota</taxon>
        <taxon>Metazoa</taxon>
        <taxon>Chordata</taxon>
        <taxon>Craniata</taxon>
        <taxon>Vertebrata</taxon>
        <taxon>Euteleostomi</taxon>
        <taxon>Mammalia</taxon>
        <taxon>Eutheria</taxon>
        <taxon>Laurasiatheria</taxon>
        <taxon>Carnivora</taxon>
        <taxon>Feliformia</taxon>
        <taxon>Herpestidae</taxon>
        <taxon>Suricata</taxon>
    </lineage>
</organism>
<dbReference type="Proteomes" id="UP000472268">
    <property type="component" value="Chromosome 8"/>
</dbReference>
<reference evidence="2 3" key="1">
    <citation type="submission" date="2019-05" db="EMBL/GenBank/DDBJ databases">
        <title>A Chromosome-scale Meerkat (S. suricatta) Genome Assembly.</title>
        <authorList>
            <person name="Dudchenko O."/>
            <person name="Lieberman Aiden E."/>
            <person name="Tung J."/>
            <person name="Barreiro L.B."/>
            <person name="Clutton-Brock T.H."/>
        </authorList>
    </citation>
    <scope>NUCLEOTIDE SEQUENCE [LARGE SCALE GENOMIC DNA]</scope>
</reference>